<keyword evidence="3" id="KW-1185">Reference proteome</keyword>
<evidence type="ECO:0000256" key="1">
    <source>
        <dbReference type="SAM" id="MobiDB-lite"/>
    </source>
</evidence>
<evidence type="ECO:0000313" key="2">
    <source>
        <dbReference type="EMBL" id="GBN17093.1"/>
    </source>
</evidence>
<accession>A0A4Y2LSR8</accession>
<name>A0A4Y2LSR8_ARAVE</name>
<comment type="caution">
    <text evidence="2">The sequence shown here is derived from an EMBL/GenBank/DDBJ whole genome shotgun (WGS) entry which is preliminary data.</text>
</comment>
<dbReference type="EMBL" id="BGPR01006222">
    <property type="protein sequence ID" value="GBN17093.1"/>
    <property type="molecule type" value="Genomic_DNA"/>
</dbReference>
<evidence type="ECO:0000313" key="3">
    <source>
        <dbReference type="Proteomes" id="UP000499080"/>
    </source>
</evidence>
<reference evidence="2 3" key="1">
    <citation type="journal article" date="2019" name="Sci. Rep.">
        <title>Orb-weaving spider Araneus ventricosus genome elucidates the spidroin gene catalogue.</title>
        <authorList>
            <person name="Kono N."/>
            <person name="Nakamura H."/>
            <person name="Ohtoshi R."/>
            <person name="Moran D.A.P."/>
            <person name="Shinohara A."/>
            <person name="Yoshida Y."/>
            <person name="Fujiwara M."/>
            <person name="Mori M."/>
            <person name="Tomita M."/>
            <person name="Arakawa K."/>
        </authorList>
    </citation>
    <scope>NUCLEOTIDE SEQUENCE [LARGE SCALE GENOMIC DNA]</scope>
</reference>
<dbReference type="Proteomes" id="UP000499080">
    <property type="component" value="Unassembled WGS sequence"/>
</dbReference>
<feature type="region of interest" description="Disordered" evidence="1">
    <location>
        <begin position="81"/>
        <end position="102"/>
    </location>
</feature>
<proteinExistence type="predicted"/>
<gene>
    <name evidence="2" type="ORF">AVEN_88674_1</name>
</gene>
<protein>
    <submittedName>
        <fullName evidence="2">Uncharacterized protein</fullName>
    </submittedName>
</protein>
<organism evidence="2 3">
    <name type="scientific">Araneus ventricosus</name>
    <name type="common">Orbweaver spider</name>
    <name type="synonym">Epeira ventricosa</name>
    <dbReference type="NCBI Taxonomy" id="182803"/>
    <lineage>
        <taxon>Eukaryota</taxon>
        <taxon>Metazoa</taxon>
        <taxon>Ecdysozoa</taxon>
        <taxon>Arthropoda</taxon>
        <taxon>Chelicerata</taxon>
        <taxon>Arachnida</taxon>
        <taxon>Araneae</taxon>
        <taxon>Araneomorphae</taxon>
        <taxon>Entelegynae</taxon>
        <taxon>Araneoidea</taxon>
        <taxon>Araneidae</taxon>
        <taxon>Araneus</taxon>
    </lineage>
</organism>
<dbReference type="AlphaFoldDB" id="A0A4Y2LSR8"/>
<sequence>MQNKSGENCPEIENFICRAKRGRCRPEEEWGVVSKRLTPRQRRRGERATFFSNTAKPLLQFPPLLKMSLTTASPYLRCNSGARGETLERESTGSVTSADDIASADEFRPSAHGHRGKLFRDGIYHLKRLFLHCRMKYDEDEKPF</sequence>